<evidence type="ECO:0000256" key="1">
    <source>
        <dbReference type="SAM" id="MobiDB-lite"/>
    </source>
</evidence>
<dbReference type="KEGG" id="spar:SPRG_09180"/>
<dbReference type="GeneID" id="24131369"/>
<gene>
    <name evidence="2" type="ORF">SPRG_09180</name>
</gene>
<accession>A0A067C859</accession>
<keyword evidence="3" id="KW-1185">Reference proteome</keyword>
<proteinExistence type="predicted"/>
<dbReference type="RefSeq" id="XP_012204004.1">
    <property type="nucleotide sequence ID" value="XM_012348614.1"/>
</dbReference>
<dbReference type="OMA" id="SHVWRPR"/>
<feature type="compositionally biased region" description="Basic residues" evidence="1">
    <location>
        <begin position="13"/>
        <end position="23"/>
    </location>
</feature>
<protein>
    <submittedName>
        <fullName evidence="2">Uncharacterized protein</fullName>
    </submittedName>
</protein>
<dbReference type="AlphaFoldDB" id="A0A067C859"/>
<evidence type="ECO:0000313" key="2">
    <source>
        <dbReference type="EMBL" id="KDO25355.1"/>
    </source>
</evidence>
<dbReference type="OrthoDB" id="10361980at2759"/>
<organism evidence="2 3">
    <name type="scientific">Saprolegnia parasitica (strain CBS 223.65)</name>
    <dbReference type="NCBI Taxonomy" id="695850"/>
    <lineage>
        <taxon>Eukaryota</taxon>
        <taxon>Sar</taxon>
        <taxon>Stramenopiles</taxon>
        <taxon>Oomycota</taxon>
        <taxon>Saprolegniomycetes</taxon>
        <taxon>Saprolegniales</taxon>
        <taxon>Saprolegniaceae</taxon>
        <taxon>Saprolegnia</taxon>
    </lineage>
</organism>
<dbReference type="EMBL" id="KK583233">
    <property type="protein sequence ID" value="KDO25355.1"/>
    <property type="molecule type" value="Genomic_DNA"/>
</dbReference>
<sequence length="270" mass="31570">MDVAERLAVQRDRNRRKQQRHRDRNTTERKALKRHIYMLQQYIRNYKPHAGTALPWKEVASVFAVASADALSTNSNLRQQCKQLQQLGNILATWAKAVERSQYPPEPTEPFLWRHVMLASDPTARKLGLDWYSQHLYHNTERILQYAQFPTRSNFADNLEVSCGDDLADFLLRMQYDVALPFEDARVRLHASLVDFIRAHDVGLTSQVDLKLSLYRVAAGPRVDYCVSRHYTTADRNVYTFGNLRRDETNGADTSHVWRPRMFWYKCVAR</sequence>
<dbReference type="Proteomes" id="UP000030745">
    <property type="component" value="Unassembled WGS sequence"/>
</dbReference>
<feature type="compositionally biased region" description="Basic and acidic residues" evidence="1">
    <location>
        <begin position="1"/>
        <end position="12"/>
    </location>
</feature>
<evidence type="ECO:0000313" key="3">
    <source>
        <dbReference type="Proteomes" id="UP000030745"/>
    </source>
</evidence>
<name>A0A067C859_SAPPC</name>
<dbReference type="VEuPathDB" id="FungiDB:SPRG_09180"/>
<reference evidence="2 3" key="1">
    <citation type="journal article" date="2013" name="PLoS Genet.">
        <title>Distinctive expansion of potential virulence genes in the genome of the oomycete fish pathogen Saprolegnia parasitica.</title>
        <authorList>
            <person name="Jiang R.H."/>
            <person name="de Bruijn I."/>
            <person name="Haas B.J."/>
            <person name="Belmonte R."/>
            <person name="Lobach L."/>
            <person name="Christie J."/>
            <person name="van den Ackerveken G."/>
            <person name="Bottin A."/>
            <person name="Bulone V."/>
            <person name="Diaz-Moreno S.M."/>
            <person name="Dumas B."/>
            <person name="Fan L."/>
            <person name="Gaulin E."/>
            <person name="Govers F."/>
            <person name="Grenville-Briggs L.J."/>
            <person name="Horner N.R."/>
            <person name="Levin J.Z."/>
            <person name="Mammella M."/>
            <person name="Meijer H.J."/>
            <person name="Morris P."/>
            <person name="Nusbaum C."/>
            <person name="Oome S."/>
            <person name="Phillips A.J."/>
            <person name="van Rooyen D."/>
            <person name="Rzeszutek E."/>
            <person name="Saraiva M."/>
            <person name="Secombes C.J."/>
            <person name="Seidl M.F."/>
            <person name="Snel B."/>
            <person name="Stassen J.H."/>
            <person name="Sykes S."/>
            <person name="Tripathy S."/>
            <person name="van den Berg H."/>
            <person name="Vega-Arreguin J.C."/>
            <person name="Wawra S."/>
            <person name="Young S.K."/>
            <person name="Zeng Q."/>
            <person name="Dieguez-Uribeondo J."/>
            <person name="Russ C."/>
            <person name="Tyler B.M."/>
            <person name="van West P."/>
        </authorList>
    </citation>
    <scope>NUCLEOTIDE SEQUENCE [LARGE SCALE GENOMIC DNA]</scope>
    <source>
        <strain evidence="2 3">CBS 223.65</strain>
    </source>
</reference>
<feature type="region of interest" description="Disordered" evidence="1">
    <location>
        <begin position="1"/>
        <end position="29"/>
    </location>
</feature>